<dbReference type="GeneTree" id="ENSGT00940000161067"/>
<dbReference type="InterPro" id="IPR001762">
    <property type="entry name" value="Disintegrin_dom"/>
</dbReference>
<dbReference type="Ensembl" id="ENSOCUT00000035317.1">
    <property type="protein sequence ID" value="ENSOCUP00000030103.1"/>
    <property type="gene ID" value="ENSOCUG00000037245.1"/>
</dbReference>
<dbReference type="GO" id="GO:1990913">
    <property type="term" value="C:sperm head plasma membrane"/>
    <property type="evidence" value="ECO:0007669"/>
    <property type="project" value="TreeGrafter"/>
</dbReference>
<keyword evidence="12" id="KW-1185">Reference proteome</keyword>
<evidence type="ECO:0000256" key="8">
    <source>
        <dbReference type="SAM" id="Phobius"/>
    </source>
</evidence>
<reference evidence="11" key="2">
    <citation type="submission" date="2025-08" db="UniProtKB">
        <authorList>
            <consortium name="Ensembl"/>
        </authorList>
    </citation>
    <scope>IDENTIFICATION</scope>
    <source>
        <strain evidence="11">Thorbecke</strain>
    </source>
</reference>
<evidence type="ECO:0000259" key="10">
    <source>
        <dbReference type="PROSITE" id="PS50215"/>
    </source>
</evidence>
<dbReference type="SUPFAM" id="SSF55486">
    <property type="entry name" value="Metalloproteases ('zincins'), catalytic domain"/>
    <property type="match status" value="1"/>
</dbReference>
<dbReference type="SMART" id="SM00608">
    <property type="entry name" value="ACR"/>
    <property type="match status" value="1"/>
</dbReference>
<name>A0A5F9C8B3_RABIT</name>
<sequence length="520" mass="58842">MRCGLTEESIAHQLELQASYISTLKQSSYVGWWTHQRFVELGVVVDHVRFLYSQSNVSVVYYEVYVINIVDEFYHPLEIDVFLIGIEIWTKRNPISTNDDLDQVGQDFSVWKSTNLQHDAAHLFIKELNGLKLGVAYFKGICPYPFNCAVDVFEDKWLSVFAITVAHELGCNLGMLHDTEWCVCEQECTTRQRISVVSCGTGPRLCILASPFHGNIYRLKHCGNQVVEVGEECDCGFIQQCQHDPCLVSCKDYKFMPSGTLCRQQVNLCDLPEWCNGTSHECPDDIYVQYGMPCDSNSYRFKKMCNNHDTQCKKIFGREARSASEICYNEMNTQGNRFGHCGIEGTTYVKCMAPDVMCGRVQCENVLTIPTLIEHSTVHQFHFNGTTCWGTDYHLGMSIPDIGEVKDGTVCAPGKTCLCRKCVSMVHLPKYCEPLYCSMRGVCNNKQHCHCRCGWASPYCSSRGYGGSMDSGPPSNIKLEGSHMEGNMGFLLPLLLISWVVLCLFCFLVLCTKERRGERK</sequence>
<keyword evidence="3 8" id="KW-1133">Transmembrane helix</keyword>
<reference evidence="11 12" key="1">
    <citation type="journal article" date="2011" name="Nature">
        <title>A high-resolution map of human evolutionary constraint using 29 mammals.</title>
        <authorList>
            <person name="Lindblad-Toh K."/>
            <person name="Garber M."/>
            <person name="Zuk O."/>
            <person name="Lin M.F."/>
            <person name="Parker B.J."/>
            <person name="Washietl S."/>
            <person name="Kheradpour P."/>
            <person name="Ernst J."/>
            <person name="Jordan G."/>
            <person name="Mauceli E."/>
            <person name="Ward L.D."/>
            <person name="Lowe C.B."/>
            <person name="Holloway A.K."/>
            <person name="Clamp M."/>
            <person name="Gnerre S."/>
            <person name="Alfoldi J."/>
            <person name="Beal K."/>
            <person name="Chang J."/>
            <person name="Clawson H."/>
            <person name="Cuff J."/>
            <person name="Di Palma F."/>
            <person name="Fitzgerald S."/>
            <person name="Flicek P."/>
            <person name="Guttman M."/>
            <person name="Hubisz M.J."/>
            <person name="Jaffe D.B."/>
            <person name="Jungreis I."/>
            <person name="Kent W.J."/>
            <person name="Kostka D."/>
            <person name="Lara M."/>
            <person name="Martins A.L."/>
            <person name="Massingham T."/>
            <person name="Moltke I."/>
            <person name="Raney B.J."/>
            <person name="Rasmussen M.D."/>
            <person name="Robinson J."/>
            <person name="Stark A."/>
            <person name="Vilella A.J."/>
            <person name="Wen J."/>
            <person name="Xie X."/>
            <person name="Zody M.C."/>
            <person name="Baldwin J."/>
            <person name="Bloom T."/>
            <person name="Chin C.W."/>
            <person name="Heiman D."/>
            <person name="Nicol R."/>
            <person name="Nusbaum C."/>
            <person name="Young S."/>
            <person name="Wilkinson J."/>
            <person name="Worley K.C."/>
            <person name="Kovar C.L."/>
            <person name="Muzny D.M."/>
            <person name="Gibbs R.A."/>
            <person name="Cree A."/>
            <person name="Dihn H.H."/>
            <person name="Fowler G."/>
            <person name="Jhangiani S."/>
            <person name="Joshi V."/>
            <person name="Lee S."/>
            <person name="Lewis L.R."/>
            <person name="Nazareth L.V."/>
            <person name="Okwuonu G."/>
            <person name="Santibanez J."/>
            <person name="Warren W.C."/>
            <person name="Mardis E.R."/>
            <person name="Weinstock G.M."/>
            <person name="Wilson R.K."/>
            <person name="Delehaunty K."/>
            <person name="Dooling D."/>
            <person name="Fronik C."/>
            <person name="Fulton L."/>
            <person name="Fulton B."/>
            <person name="Graves T."/>
            <person name="Minx P."/>
            <person name="Sodergren E."/>
            <person name="Birney E."/>
            <person name="Margulies E.H."/>
            <person name="Herrero J."/>
            <person name="Green E.D."/>
            <person name="Haussler D."/>
            <person name="Siepel A."/>
            <person name="Goldman N."/>
            <person name="Pollard K.S."/>
            <person name="Pedersen J.S."/>
            <person name="Lander E.S."/>
            <person name="Kellis M."/>
        </authorList>
    </citation>
    <scope>NUCLEOTIDE SEQUENCE [LARGE SCALE GENOMIC DNA]</scope>
    <source>
        <strain evidence="12">Thorbecke</strain>
    </source>
</reference>
<dbReference type="InterPro" id="IPR001590">
    <property type="entry name" value="Peptidase_M12B"/>
</dbReference>
<evidence type="ECO:0000256" key="7">
    <source>
        <dbReference type="PROSITE-ProRule" id="PRU00276"/>
    </source>
</evidence>
<dbReference type="InterPro" id="IPR036436">
    <property type="entry name" value="Disintegrin_dom_sf"/>
</dbReference>
<feature type="transmembrane region" description="Helical" evidence="8">
    <location>
        <begin position="490"/>
        <end position="511"/>
    </location>
</feature>
<dbReference type="SUPFAM" id="SSF57552">
    <property type="entry name" value="Blood coagulation inhibitor (disintegrin)"/>
    <property type="match status" value="1"/>
</dbReference>
<dbReference type="InterPro" id="IPR000742">
    <property type="entry name" value="EGF"/>
</dbReference>
<evidence type="ECO:0000313" key="11">
    <source>
        <dbReference type="Ensembl" id="ENSOCUP00000030103.1"/>
    </source>
</evidence>
<dbReference type="PROSITE" id="PS50215">
    <property type="entry name" value="ADAM_MEPRO"/>
    <property type="match status" value="1"/>
</dbReference>
<dbReference type="InterPro" id="IPR006586">
    <property type="entry name" value="ADAM_Cys-rich"/>
</dbReference>
<dbReference type="Bgee" id="ENSOCUG00000037245">
    <property type="expression patterns" value="Expressed in testis"/>
</dbReference>
<dbReference type="Pfam" id="PF08516">
    <property type="entry name" value="ADAM_CR"/>
    <property type="match status" value="1"/>
</dbReference>
<evidence type="ECO:0000256" key="4">
    <source>
        <dbReference type="ARBA" id="ARBA00023136"/>
    </source>
</evidence>
<comment type="caution">
    <text evidence="7">Lacks conserved residue(s) required for the propagation of feature annotation.</text>
</comment>
<dbReference type="Pfam" id="PF00200">
    <property type="entry name" value="Disintegrin"/>
    <property type="match status" value="1"/>
</dbReference>
<evidence type="ECO:0000256" key="3">
    <source>
        <dbReference type="ARBA" id="ARBA00022989"/>
    </source>
</evidence>
<accession>A0A5F9C8B3</accession>
<feature type="active site" evidence="7">
    <location>
        <position position="168"/>
    </location>
</feature>
<dbReference type="GO" id="GO:0009897">
    <property type="term" value="C:external side of plasma membrane"/>
    <property type="evidence" value="ECO:0007669"/>
    <property type="project" value="TreeGrafter"/>
</dbReference>
<dbReference type="SMR" id="A0A5F9C8B3"/>
<keyword evidence="2 8" id="KW-0812">Transmembrane</keyword>
<dbReference type="PANTHER" id="PTHR11905">
    <property type="entry name" value="ADAM A DISINTEGRIN AND METALLOPROTEASE DOMAIN"/>
    <property type="match status" value="1"/>
</dbReference>
<reference evidence="11" key="3">
    <citation type="submission" date="2025-09" db="UniProtKB">
        <authorList>
            <consortium name="Ensembl"/>
        </authorList>
    </citation>
    <scope>IDENTIFICATION</scope>
    <source>
        <strain evidence="11">Thorbecke</strain>
    </source>
</reference>
<evidence type="ECO:0000256" key="6">
    <source>
        <dbReference type="PROSITE-ProRule" id="PRU00068"/>
    </source>
</evidence>
<dbReference type="InterPro" id="IPR024079">
    <property type="entry name" value="MetalloPept_cat_dom_sf"/>
</dbReference>
<feature type="domain" description="Peptidase M12B" evidence="10">
    <location>
        <begin position="37"/>
        <end position="222"/>
    </location>
</feature>
<keyword evidence="4 8" id="KW-0472">Membrane</keyword>
<dbReference type="InParanoid" id="A0A5F9C8B3"/>
<dbReference type="Proteomes" id="UP000001811">
    <property type="component" value="Unplaced"/>
</dbReference>
<dbReference type="GO" id="GO:0008584">
    <property type="term" value="P:male gonad development"/>
    <property type="evidence" value="ECO:0007669"/>
    <property type="project" value="TreeGrafter"/>
</dbReference>
<dbReference type="Gene3D" id="3.40.390.10">
    <property type="entry name" value="Collagenase (Catalytic Domain)"/>
    <property type="match status" value="1"/>
</dbReference>
<keyword evidence="5 6" id="KW-1015">Disulfide bond</keyword>
<dbReference type="AlphaFoldDB" id="A0A5F9C8B3"/>
<protein>
    <recommendedName>
        <fullName evidence="13">ADAM metallopeptidase domain 20</fullName>
    </recommendedName>
</protein>
<organism evidence="11 12">
    <name type="scientific">Oryctolagus cuniculus</name>
    <name type="common">Rabbit</name>
    <dbReference type="NCBI Taxonomy" id="9986"/>
    <lineage>
        <taxon>Eukaryota</taxon>
        <taxon>Metazoa</taxon>
        <taxon>Chordata</taxon>
        <taxon>Craniata</taxon>
        <taxon>Vertebrata</taxon>
        <taxon>Euteleostomi</taxon>
        <taxon>Mammalia</taxon>
        <taxon>Eutheria</taxon>
        <taxon>Euarchontoglires</taxon>
        <taxon>Glires</taxon>
        <taxon>Lagomorpha</taxon>
        <taxon>Leporidae</taxon>
        <taxon>Oryctolagus</taxon>
    </lineage>
</organism>
<evidence type="ECO:0008006" key="13">
    <source>
        <dbReference type="Google" id="ProtNLM"/>
    </source>
</evidence>
<dbReference type="Pfam" id="PF01421">
    <property type="entry name" value="Reprolysin"/>
    <property type="match status" value="1"/>
</dbReference>
<dbReference type="CDD" id="cd04269">
    <property type="entry name" value="ZnMc_adamalysin_II_like"/>
    <property type="match status" value="1"/>
</dbReference>
<dbReference type="PROSITE" id="PS50214">
    <property type="entry name" value="DISINTEGRIN_2"/>
    <property type="match status" value="1"/>
</dbReference>
<dbReference type="PROSITE" id="PS01186">
    <property type="entry name" value="EGF_2"/>
    <property type="match status" value="1"/>
</dbReference>
<feature type="domain" description="Disintegrin" evidence="9">
    <location>
        <begin position="219"/>
        <end position="290"/>
    </location>
</feature>
<dbReference type="InterPro" id="IPR034027">
    <property type="entry name" value="Reprolysin_adamalysin"/>
</dbReference>
<evidence type="ECO:0000256" key="2">
    <source>
        <dbReference type="ARBA" id="ARBA00022692"/>
    </source>
</evidence>
<evidence type="ECO:0000259" key="9">
    <source>
        <dbReference type="PROSITE" id="PS50214"/>
    </source>
</evidence>
<evidence type="ECO:0000256" key="5">
    <source>
        <dbReference type="ARBA" id="ARBA00023157"/>
    </source>
</evidence>
<proteinExistence type="predicted"/>
<dbReference type="SMART" id="SM00050">
    <property type="entry name" value="DISIN"/>
    <property type="match status" value="1"/>
</dbReference>
<dbReference type="PANTHER" id="PTHR11905:SF232">
    <property type="entry name" value="DISINTEGRIN AND METALLOPROTEINASE DOMAIN-CONTAINING PROTEIN 20"/>
    <property type="match status" value="1"/>
</dbReference>
<feature type="disulfide bond" evidence="6">
    <location>
        <begin position="262"/>
        <end position="282"/>
    </location>
</feature>
<comment type="subcellular location">
    <subcellularLocation>
        <location evidence="1">Membrane</location>
        <topology evidence="1">Single-pass membrane protein</topology>
    </subcellularLocation>
</comment>
<dbReference type="GO" id="GO:0004222">
    <property type="term" value="F:metalloendopeptidase activity"/>
    <property type="evidence" value="ECO:0007669"/>
    <property type="project" value="InterPro"/>
</dbReference>
<dbReference type="Gene3D" id="4.10.70.10">
    <property type="entry name" value="Disintegrin domain"/>
    <property type="match status" value="1"/>
</dbReference>
<evidence type="ECO:0000256" key="1">
    <source>
        <dbReference type="ARBA" id="ARBA00004167"/>
    </source>
</evidence>
<dbReference type="GO" id="GO:0006508">
    <property type="term" value="P:proteolysis"/>
    <property type="evidence" value="ECO:0007669"/>
    <property type="project" value="InterPro"/>
</dbReference>
<evidence type="ECO:0000313" key="12">
    <source>
        <dbReference type="Proteomes" id="UP000001811"/>
    </source>
</evidence>